<evidence type="ECO:0000256" key="1">
    <source>
        <dbReference type="SAM" id="MobiDB-lite"/>
    </source>
</evidence>
<feature type="compositionally biased region" description="Low complexity" evidence="1">
    <location>
        <begin position="245"/>
        <end position="259"/>
    </location>
</feature>
<protein>
    <submittedName>
        <fullName evidence="2">Uncharacterized protein</fullName>
    </submittedName>
</protein>
<feature type="compositionally biased region" description="Basic and acidic residues" evidence="1">
    <location>
        <begin position="56"/>
        <end position="65"/>
    </location>
</feature>
<dbReference type="Proteomes" id="UP000818624">
    <property type="component" value="Chromosome 1"/>
</dbReference>
<evidence type="ECO:0000313" key="2">
    <source>
        <dbReference type="EMBL" id="WFD46075.1"/>
    </source>
</evidence>
<organism evidence="2 3">
    <name type="scientific">Malassezia furfur</name>
    <name type="common">Pityriasis versicolor infection agent</name>
    <name type="synonym">Pityrosporum furfur</name>
    <dbReference type="NCBI Taxonomy" id="55194"/>
    <lineage>
        <taxon>Eukaryota</taxon>
        <taxon>Fungi</taxon>
        <taxon>Dikarya</taxon>
        <taxon>Basidiomycota</taxon>
        <taxon>Ustilaginomycotina</taxon>
        <taxon>Malasseziomycetes</taxon>
        <taxon>Malasseziales</taxon>
        <taxon>Malasseziaceae</taxon>
        <taxon>Malassezia</taxon>
    </lineage>
</organism>
<feature type="region of interest" description="Disordered" evidence="1">
    <location>
        <begin position="133"/>
        <end position="157"/>
    </location>
</feature>
<feature type="compositionally biased region" description="Basic and acidic residues" evidence="1">
    <location>
        <begin position="235"/>
        <end position="244"/>
    </location>
</feature>
<gene>
    <name evidence="2" type="ORF">GLX27_000704</name>
</gene>
<dbReference type="EMBL" id="CP046234">
    <property type="protein sequence ID" value="WFD46075.1"/>
    <property type="molecule type" value="Genomic_DNA"/>
</dbReference>
<reference evidence="2 3" key="1">
    <citation type="journal article" date="2020" name="Elife">
        <title>Loss of centromere function drives karyotype evolution in closely related Malassezia species.</title>
        <authorList>
            <person name="Sankaranarayanan S.R."/>
            <person name="Ianiri G."/>
            <person name="Coelho M.A."/>
            <person name="Reza M.H."/>
            <person name="Thimmappa B.C."/>
            <person name="Ganguly P."/>
            <person name="Vadnala R.N."/>
            <person name="Sun S."/>
            <person name="Siddharthan R."/>
            <person name="Tellgren-Roth C."/>
            <person name="Dawson T.L."/>
            <person name="Heitman J."/>
            <person name="Sanyal K."/>
        </authorList>
    </citation>
    <scope>NUCLEOTIDE SEQUENCE [LARGE SCALE GENOMIC DNA]</scope>
    <source>
        <strain evidence="2">CBS14141</strain>
    </source>
</reference>
<feature type="compositionally biased region" description="Basic residues" evidence="1">
    <location>
        <begin position="46"/>
        <end position="55"/>
    </location>
</feature>
<keyword evidence="3" id="KW-1185">Reference proteome</keyword>
<evidence type="ECO:0000313" key="3">
    <source>
        <dbReference type="Proteomes" id="UP000818624"/>
    </source>
</evidence>
<name>A0ABY8EKC3_MALFU</name>
<accession>A0ABY8EKC3</accession>
<feature type="compositionally biased region" description="Basic and acidic residues" evidence="1">
    <location>
        <begin position="133"/>
        <end position="142"/>
    </location>
</feature>
<feature type="region of interest" description="Disordered" evidence="1">
    <location>
        <begin position="198"/>
        <end position="259"/>
    </location>
</feature>
<feature type="region of interest" description="Disordered" evidence="1">
    <location>
        <begin position="1"/>
        <end position="72"/>
    </location>
</feature>
<sequence length="259" mass="28522">MQEHANPRPAPSSTSPPNSTLPPAGDVFDDPPTSRASPTLSDTAAPKRKRGRPRKYPYDANKEAARAAAKAAASITPWRRIAMIERPPVYPETHVMIPMRRAPTRSLWDSPQKTQAAPQPSWMYYERPVRQDLIGKRPDQRAPEPLPPAPVGRRGRTRVDYPELAHWQLACRARGERLDPRALWAICVERWRQTNGVRLSEEPAPSEDHAPDTLGDEPSSPAPLGTEISAAPVRMPEETPRAADAHTTQDAAASSQAAA</sequence>
<feature type="compositionally biased region" description="Low complexity" evidence="1">
    <location>
        <begin position="11"/>
        <end position="24"/>
    </location>
</feature>
<proteinExistence type="predicted"/>